<dbReference type="OrthoDB" id="5556307at2759"/>
<dbReference type="AlphaFoldDB" id="A0A016TUA8"/>
<sequence>MAEKESGARVRVVLIQDFLPSSAGPKMTEVISPNKTEIICGRKEDCQIYGSLLTNFRVRLCKSVDIPILTDYYGQRQCEIVLIDLPPGKKDDEQVVSDVNGRDSVGSPMNCEYAGPDGPLIFDFLSLAKLEERCSADNDRFRGHRVIISETIFDCNPLGTAAAFGLRNRLVSTAASCI</sequence>
<evidence type="ECO:0000313" key="1">
    <source>
        <dbReference type="EMBL" id="EYC06579.1"/>
    </source>
</evidence>
<name>A0A016TUA8_9BILA</name>
<comment type="caution">
    <text evidence="1">The sequence shown here is derived from an EMBL/GenBank/DDBJ whole genome shotgun (WGS) entry which is preliminary data.</text>
</comment>
<protein>
    <submittedName>
        <fullName evidence="1">Uncharacterized protein</fullName>
    </submittedName>
</protein>
<accession>A0A016TUA8</accession>
<evidence type="ECO:0000313" key="2">
    <source>
        <dbReference type="Proteomes" id="UP000024635"/>
    </source>
</evidence>
<proteinExistence type="predicted"/>
<keyword evidence="2" id="KW-1185">Reference proteome</keyword>
<dbReference type="EMBL" id="JARK01001411">
    <property type="protein sequence ID" value="EYC06579.1"/>
    <property type="molecule type" value="Genomic_DNA"/>
</dbReference>
<organism evidence="1 2">
    <name type="scientific">Ancylostoma ceylanicum</name>
    <dbReference type="NCBI Taxonomy" id="53326"/>
    <lineage>
        <taxon>Eukaryota</taxon>
        <taxon>Metazoa</taxon>
        <taxon>Ecdysozoa</taxon>
        <taxon>Nematoda</taxon>
        <taxon>Chromadorea</taxon>
        <taxon>Rhabditida</taxon>
        <taxon>Rhabditina</taxon>
        <taxon>Rhabditomorpha</taxon>
        <taxon>Strongyloidea</taxon>
        <taxon>Ancylostomatidae</taxon>
        <taxon>Ancylostomatinae</taxon>
        <taxon>Ancylostoma</taxon>
    </lineage>
</organism>
<gene>
    <name evidence="1" type="primary">Acey_s0075.g969</name>
    <name evidence="1" type="ORF">Y032_0075g969</name>
</gene>
<dbReference type="Proteomes" id="UP000024635">
    <property type="component" value="Unassembled WGS sequence"/>
</dbReference>
<reference evidence="2" key="1">
    <citation type="journal article" date="2015" name="Nat. Genet.">
        <title>The genome and transcriptome of the zoonotic hookworm Ancylostoma ceylanicum identify infection-specific gene families.</title>
        <authorList>
            <person name="Schwarz E.M."/>
            <person name="Hu Y."/>
            <person name="Antoshechkin I."/>
            <person name="Miller M.M."/>
            <person name="Sternberg P.W."/>
            <person name="Aroian R.V."/>
        </authorList>
    </citation>
    <scope>NUCLEOTIDE SEQUENCE</scope>
    <source>
        <strain evidence="2">HY135</strain>
    </source>
</reference>